<dbReference type="EMBL" id="KZ821678">
    <property type="protein sequence ID" value="PYH85892.1"/>
    <property type="molecule type" value="Genomic_DNA"/>
</dbReference>
<gene>
    <name evidence="2" type="ORF">BO82DRAFT_141363</name>
</gene>
<evidence type="ECO:0000313" key="3">
    <source>
        <dbReference type="Proteomes" id="UP000248340"/>
    </source>
</evidence>
<name>A0A319E475_9EURO</name>
<reference evidence="2 3" key="1">
    <citation type="submission" date="2016-12" db="EMBL/GenBank/DDBJ databases">
        <title>The genomes of Aspergillus section Nigri reveals drivers in fungal speciation.</title>
        <authorList>
            <consortium name="DOE Joint Genome Institute"/>
            <person name="Vesth T.C."/>
            <person name="Nybo J."/>
            <person name="Theobald S."/>
            <person name="Brandl J."/>
            <person name="Frisvad J.C."/>
            <person name="Nielsen K.F."/>
            <person name="Lyhne E.K."/>
            <person name="Kogle M.E."/>
            <person name="Kuo A."/>
            <person name="Riley R."/>
            <person name="Clum A."/>
            <person name="Nolan M."/>
            <person name="Lipzen A."/>
            <person name="Salamov A."/>
            <person name="Henrissat B."/>
            <person name="Wiebenga A."/>
            <person name="De Vries R.P."/>
            <person name="Grigoriev I.V."/>
            <person name="Mortensen U.H."/>
            <person name="Andersen M.R."/>
            <person name="Baker S.E."/>
        </authorList>
    </citation>
    <scope>NUCLEOTIDE SEQUENCE [LARGE SCALE GENOMIC DNA]</scope>
    <source>
        <strain evidence="2 3">CBS 121591</strain>
    </source>
</reference>
<dbReference type="RefSeq" id="XP_025496092.1">
    <property type="nucleotide sequence ID" value="XM_025630074.1"/>
</dbReference>
<dbReference type="AlphaFoldDB" id="A0A319E475"/>
<protein>
    <submittedName>
        <fullName evidence="2">Uncharacterized protein</fullName>
    </submittedName>
</protein>
<sequence>MYTTKRQSVELERRHDVRTSMYGVTVAAFCCILHLTISRGIFGRTIKQWGTGECTPPPSLVSP</sequence>
<dbReference type="VEuPathDB" id="FungiDB:BO82DRAFT_141363"/>
<evidence type="ECO:0000313" key="2">
    <source>
        <dbReference type="EMBL" id="PYH85892.1"/>
    </source>
</evidence>
<keyword evidence="1" id="KW-0812">Transmembrane</keyword>
<keyword evidence="1" id="KW-0472">Membrane</keyword>
<evidence type="ECO:0000256" key="1">
    <source>
        <dbReference type="SAM" id="Phobius"/>
    </source>
</evidence>
<keyword evidence="1" id="KW-1133">Transmembrane helix</keyword>
<organism evidence="2 3">
    <name type="scientific">Aspergillus uvarum CBS 121591</name>
    <dbReference type="NCBI Taxonomy" id="1448315"/>
    <lineage>
        <taxon>Eukaryota</taxon>
        <taxon>Fungi</taxon>
        <taxon>Dikarya</taxon>
        <taxon>Ascomycota</taxon>
        <taxon>Pezizomycotina</taxon>
        <taxon>Eurotiomycetes</taxon>
        <taxon>Eurotiomycetidae</taxon>
        <taxon>Eurotiales</taxon>
        <taxon>Aspergillaceae</taxon>
        <taxon>Aspergillus</taxon>
        <taxon>Aspergillus subgen. Circumdati</taxon>
    </lineage>
</organism>
<dbReference type="Proteomes" id="UP000248340">
    <property type="component" value="Unassembled WGS sequence"/>
</dbReference>
<keyword evidence="3" id="KW-1185">Reference proteome</keyword>
<accession>A0A319E475</accession>
<dbReference type="GeneID" id="37132815"/>
<proteinExistence type="predicted"/>
<feature type="transmembrane region" description="Helical" evidence="1">
    <location>
        <begin position="20"/>
        <end position="37"/>
    </location>
</feature>